<dbReference type="GO" id="GO:0004497">
    <property type="term" value="F:monooxygenase activity"/>
    <property type="evidence" value="ECO:0007669"/>
    <property type="project" value="UniProtKB-KW"/>
</dbReference>
<keyword evidence="3 4" id="KW-0479">Metal-binding</keyword>
<dbReference type="InterPro" id="IPR050121">
    <property type="entry name" value="Cytochrome_P450_monoxygenase"/>
</dbReference>
<dbReference type="InterPro" id="IPR002401">
    <property type="entry name" value="Cyt_P450_E_grp-I"/>
</dbReference>
<dbReference type="OrthoDB" id="5290182at2"/>
<dbReference type="Proteomes" id="UP000005087">
    <property type="component" value="Chromosome"/>
</dbReference>
<comment type="similarity">
    <text evidence="2 4">Belongs to the cytochrome P450 family.</text>
</comment>
<gene>
    <name evidence="5" type="ORF">SacglDRAFT_00912</name>
</gene>
<dbReference type="PANTHER" id="PTHR24305">
    <property type="entry name" value="CYTOCHROME P450"/>
    <property type="match status" value="1"/>
</dbReference>
<dbReference type="SUPFAM" id="SSF48264">
    <property type="entry name" value="Cytochrome P450"/>
    <property type="match status" value="1"/>
</dbReference>
<dbReference type="InterPro" id="IPR001128">
    <property type="entry name" value="Cyt_P450"/>
</dbReference>
<dbReference type="GO" id="GO:0005506">
    <property type="term" value="F:iron ion binding"/>
    <property type="evidence" value="ECO:0007669"/>
    <property type="project" value="InterPro"/>
</dbReference>
<evidence type="ECO:0000256" key="3">
    <source>
        <dbReference type="PIRSR" id="PIRSR602401-1"/>
    </source>
</evidence>
<dbReference type="InterPro" id="IPR017972">
    <property type="entry name" value="Cyt_P450_CS"/>
</dbReference>
<dbReference type="GO" id="GO:0020037">
    <property type="term" value="F:heme binding"/>
    <property type="evidence" value="ECO:0007669"/>
    <property type="project" value="InterPro"/>
</dbReference>
<evidence type="ECO:0000256" key="2">
    <source>
        <dbReference type="ARBA" id="ARBA00010617"/>
    </source>
</evidence>
<keyword evidence="4" id="KW-0560">Oxidoreductase</keyword>
<dbReference type="RefSeq" id="WP_005462075.1">
    <property type="nucleotide sequence ID" value="NZ_CM001484.1"/>
</dbReference>
<evidence type="ECO:0000313" key="5">
    <source>
        <dbReference type="EMBL" id="EIE97850.1"/>
    </source>
</evidence>
<dbReference type="PRINTS" id="PR00385">
    <property type="entry name" value="P450"/>
</dbReference>
<sequence>MNRTELRMALRTLPFLDAHRTDPARHVRLADDPPKLLVWEPETIGTLFGADSELDHPGSRSLKPLFGDHSLLWVDGPRHTAYRKLLGPPLRGRRLTAYTPLISETVHRAVDSLRVGRTVALADWTRHVALRVIARLVLGDVDDRTGTILDDFTTWIDDALGSRPRTLAHRFLRGGLPRSGPDLDARLVAWAREGRGHEPPTLGSLLLNAEGPLSGLGDDSAELRDQLVSLLFAGHETTASAAAWTLYWLARDESLRRDVLAELDSTTDDAPPASAVPLLNSVISEALRLAPPVTVAENRRLREPTELLGRTLPAGTTLTTSIYLAHRQDDVFPHPLRFDPTRFLGRKFSPSHYLPFGGGSRRCLGSQLALLELRVITATVLRRREWRLVNPSAGKLQLRGHAMAPSSRLRVKVTACHD</sequence>
<evidence type="ECO:0000256" key="4">
    <source>
        <dbReference type="RuleBase" id="RU000461"/>
    </source>
</evidence>
<keyword evidence="3 4" id="KW-0408">Iron</keyword>
<dbReference type="PANTHER" id="PTHR24305:SF166">
    <property type="entry name" value="CYTOCHROME P450 12A4, MITOCHONDRIAL-RELATED"/>
    <property type="match status" value="1"/>
</dbReference>
<dbReference type="EMBL" id="CM001484">
    <property type="protein sequence ID" value="EIE97850.1"/>
    <property type="molecule type" value="Genomic_DNA"/>
</dbReference>
<evidence type="ECO:0000313" key="6">
    <source>
        <dbReference type="Proteomes" id="UP000005087"/>
    </source>
</evidence>
<reference evidence="5 6" key="1">
    <citation type="submission" date="2011-09" db="EMBL/GenBank/DDBJ databases">
        <authorList>
            <consortium name="US DOE Joint Genome Institute (JGI-PGF)"/>
            <person name="Lucas S."/>
            <person name="Han J."/>
            <person name="Lapidus A."/>
            <person name="Cheng J.-F."/>
            <person name="Goodwin L."/>
            <person name="Pitluck S."/>
            <person name="Peters L."/>
            <person name="Land M.L."/>
            <person name="Hauser L."/>
            <person name="Brambilla E."/>
            <person name="Klenk H.-P."/>
            <person name="Woyke T.J."/>
        </authorList>
    </citation>
    <scope>NUCLEOTIDE SEQUENCE [LARGE SCALE GENOMIC DNA]</scope>
    <source>
        <strain evidence="5 6">K62</strain>
    </source>
</reference>
<organism evidence="5 6">
    <name type="scientific">Saccharomonospora glauca K62</name>
    <dbReference type="NCBI Taxonomy" id="928724"/>
    <lineage>
        <taxon>Bacteria</taxon>
        <taxon>Bacillati</taxon>
        <taxon>Actinomycetota</taxon>
        <taxon>Actinomycetes</taxon>
        <taxon>Pseudonocardiales</taxon>
        <taxon>Pseudonocardiaceae</taxon>
        <taxon>Saccharomonospora</taxon>
    </lineage>
</organism>
<dbReference type="eggNOG" id="COG2124">
    <property type="taxonomic scope" value="Bacteria"/>
</dbReference>
<keyword evidence="6" id="KW-1185">Reference proteome</keyword>
<dbReference type="PROSITE" id="PS00086">
    <property type="entry name" value="CYTOCHROME_P450"/>
    <property type="match status" value="1"/>
</dbReference>
<name>I1CYS6_9PSEU</name>
<dbReference type="AlphaFoldDB" id="I1CYS6"/>
<reference evidence="6" key="2">
    <citation type="submission" date="2012-01" db="EMBL/GenBank/DDBJ databases">
        <title>Noncontiguous Finished sequence of chromosome of Saccharomonospora glauca K62.</title>
        <authorList>
            <consortium name="US DOE Joint Genome Institute"/>
            <person name="Lucas S."/>
            <person name="Han J."/>
            <person name="Lapidus A."/>
            <person name="Cheng J.-F."/>
            <person name="Goodwin L."/>
            <person name="Pitluck S."/>
            <person name="Peters L."/>
            <person name="Mikhailova N."/>
            <person name="Held B."/>
            <person name="Detter J.C."/>
            <person name="Han C."/>
            <person name="Tapia R."/>
            <person name="Land M."/>
            <person name="Hauser L."/>
            <person name="Kyrpides N."/>
            <person name="Ivanova N."/>
            <person name="Pagani I."/>
            <person name="Brambilla E.-M."/>
            <person name="Klenk H.-P."/>
            <person name="Woyke T."/>
        </authorList>
    </citation>
    <scope>NUCLEOTIDE SEQUENCE [LARGE SCALE GENOMIC DNA]</scope>
    <source>
        <strain evidence="6">K62</strain>
    </source>
</reference>
<keyword evidence="3 4" id="KW-0349">Heme</keyword>
<protein>
    <submittedName>
        <fullName evidence="5">Cytochrome P450</fullName>
    </submittedName>
</protein>
<dbReference type="GO" id="GO:0016705">
    <property type="term" value="F:oxidoreductase activity, acting on paired donors, with incorporation or reduction of molecular oxygen"/>
    <property type="evidence" value="ECO:0007669"/>
    <property type="project" value="InterPro"/>
</dbReference>
<proteinExistence type="inferred from homology"/>
<dbReference type="Pfam" id="PF00067">
    <property type="entry name" value="p450"/>
    <property type="match status" value="1"/>
</dbReference>
<evidence type="ECO:0000256" key="1">
    <source>
        <dbReference type="ARBA" id="ARBA00001971"/>
    </source>
</evidence>
<dbReference type="HOGENOM" id="CLU_001570_5_1_11"/>
<comment type="cofactor">
    <cofactor evidence="1 3">
        <name>heme</name>
        <dbReference type="ChEBI" id="CHEBI:30413"/>
    </cofactor>
</comment>
<dbReference type="InterPro" id="IPR036396">
    <property type="entry name" value="Cyt_P450_sf"/>
</dbReference>
<feature type="binding site" description="axial binding residue" evidence="3">
    <location>
        <position position="363"/>
    </location>
    <ligand>
        <name>heme</name>
        <dbReference type="ChEBI" id="CHEBI:30413"/>
    </ligand>
    <ligandPart>
        <name>Fe</name>
        <dbReference type="ChEBI" id="CHEBI:18248"/>
    </ligandPart>
</feature>
<dbReference type="STRING" id="928724.SacglDRAFT_00912"/>
<dbReference type="Gene3D" id="1.10.630.10">
    <property type="entry name" value="Cytochrome P450"/>
    <property type="match status" value="1"/>
</dbReference>
<dbReference type="PRINTS" id="PR00463">
    <property type="entry name" value="EP450I"/>
</dbReference>
<keyword evidence="4" id="KW-0503">Monooxygenase</keyword>
<accession>I1CYS6</accession>